<dbReference type="PATRIC" id="fig|1150625.3.peg.3219"/>
<dbReference type="Gene3D" id="3.40.50.12090">
    <property type="match status" value="2"/>
</dbReference>
<dbReference type="Proteomes" id="UP000074108">
    <property type="component" value="Unassembled WGS sequence"/>
</dbReference>
<comment type="caution">
    <text evidence="1">The sequence shown here is derived from an EMBL/GenBank/DDBJ whole genome shotgun (WGS) entry which is preliminary data.</text>
</comment>
<evidence type="ECO:0000313" key="1">
    <source>
        <dbReference type="EMBL" id="KUP04389.1"/>
    </source>
</evidence>
<keyword evidence="2" id="KW-1185">Reference proteome</keyword>
<dbReference type="InterPro" id="IPR007253">
    <property type="entry name" value="Cell_wall-bd_2"/>
</dbReference>
<dbReference type="EMBL" id="LDYG01000051">
    <property type="protein sequence ID" value="KUP04389.1"/>
    <property type="molecule type" value="Genomic_DNA"/>
</dbReference>
<organism evidence="1 2">
    <name type="scientific">Bacillus coahuilensis p1.1.43</name>
    <dbReference type="NCBI Taxonomy" id="1150625"/>
    <lineage>
        <taxon>Bacteria</taxon>
        <taxon>Bacillati</taxon>
        <taxon>Bacillota</taxon>
        <taxon>Bacilli</taxon>
        <taxon>Bacillales</taxon>
        <taxon>Bacillaceae</taxon>
        <taxon>Bacillus</taxon>
    </lineage>
</organism>
<name>A0A147K4M7_9BACI</name>
<dbReference type="PANTHER" id="PTHR30032">
    <property type="entry name" value="N-ACETYLMURAMOYL-L-ALANINE AMIDASE-RELATED"/>
    <property type="match status" value="1"/>
</dbReference>
<dbReference type="InterPro" id="IPR051922">
    <property type="entry name" value="Bact_Sporulation_Assoc"/>
</dbReference>
<dbReference type="PANTHER" id="PTHR30032:SF8">
    <property type="entry name" value="GERMINATION-SPECIFIC N-ACETYLMURAMOYL-L-ALANINE AMIDASE"/>
    <property type="match status" value="1"/>
</dbReference>
<proteinExistence type="predicted"/>
<evidence type="ECO:0008006" key="3">
    <source>
        <dbReference type="Google" id="ProtNLM"/>
    </source>
</evidence>
<sequence length="310" mass="33169">MIQVKTTSIKTEEGTFAVIGSSDSFADSLSSSALAYQLNAPILLTNKDKILGTTTGELQRLGVTDVILLGGEAAISSKVEKELKNKRFNVIRLAGASRYSTSQKINEYIAKTGGEVFVTSGDSFADSLSASVYAAKLGIPIVFVKKDQIPKETQAFLNKYKFSKAYVIGGEAVISKEVAKELPNAERIAGPGRYSTNTRIIEKFSKGETPQALFTATGTNYKDALAGGVVAAKLGYSLLLVDPNKIDSTIENYVNGFLANSSSPGFLNLGGKGAVSSKVVWELDNLIYGDLYSSNYTEIKQTSKSTEGQF</sequence>
<evidence type="ECO:0000313" key="2">
    <source>
        <dbReference type="Proteomes" id="UP000074108"/>
    </source>
</evidence>
<dbReference type="Pfam" id="PF04122">
    <property type="entry name" value="CW_binding_2"/>
    <property type="match status" value="3"/>
</dbReference>
<gene>
    <name evidence="1" type="ORF">Q75_15425</name>
</gene>
<dbReference type="STRING" id="1150625.Q75_15425"/>
<dbReference type="OrthoDB" id="9798386at2"/>
<reference evidence="1 2" key="1">
    <citation type="journal article" date="2016" name="Front. Microbiol.">
        <title>Microevolution Analysis of Bacillus coahuilensis Unveils Differences in Phosphorus Acquisition Strategies and Their Regulation.</title>
        <authorList>
            <person name="Gomez-Lunar Z."/>
            <person name="Hernandez-Gonzalez I."/>
            <person name="Rodriguez-Torres M.D."/>
            <person name="Souza V."/>
            <person name="Olmedo-Alvarez G."/>
        </authorList>
    </citation>
    <scope>NUCLEOTIDE SEQUENCE [LARGE SCALE GENOMIC DNA]</scope>
    <source>
        <strain evidence="2">p1.1.43</strain>
    </source>
</reference>
<dbReference type="AlphaFoldDB" id="A0A147K4M7"/>
<accession>A0A147K4M7</accession>
<protein>
    <recommendedName>
        <fullName evidence="3">Cell wall-binding repeat-containing protein</fullName>
    </recommendedName>
</protein>
<dbReference type="RefSeq" id="WP_059351868.1">
    <property type="nucleotide sequence ID" value="NZ_LDYG01000051.1"/>
</dbReference>